<dbReference type="PANTHER" id="PTHR12507">
    <property type="entry name" value="REDUCED GROWTH PHENOTYPE 1 RGP1, YEAST -RELATED"/>
    <property type="match status" value="1"/>
</dbReference>
<evidence type="ECO:0000313" key="2">
    <source>
        <dbReference type="EMBL" id="KAF9786873.1"/>
    </source>
</evidence>
<evidence type="ECO:0000256" key="1">
    <source>
        <dbReference type="SAM" id="MobiDB-lite"/>
    </source>
</evidence>
<dbReference type="Proteomes" id="UP000736335">
    <property type="component" value="Unassembled WGS sequence"/>
</dbReference>
<reference evidence="2" key="1">
    <citation type="journal article" date="2020" name="Nat. Commun.">
        <title>Large-scale genome sequencing of mycorrhizal fungi provides insights into the early evolution of symbiotic traits.</title>
        <authorList>
            <person name="Miyauchi S."/>
            <person name="Kiss E."/>
            <person name="Kuo A."/>
            <person name="Drula E."/>
            <person name="Kohler A."/>
            <person name="Sanchez-Garcia M."/>
            <person name="Morin E."/>
            <person name="Andreopoulos B."/>
            <person name="Barry K.W."/>
            <person name="Bonito G."/>
            <person name="Buee M."/>
            <person name="Carver A."/>
            <person name="Chen C."/>
            <person name="Cichocki N."/>
            <person name="Clum A."/>
            <person name="Culley D."/>
            <person name="Crous P.W."/>
            <person name="Fauchery L."/>
            <person name="Girlanda M."/>
            <person name="Hayes R.D."/>
            <person name="Keri Z."/>
            <person name="LaButti K."/>
            <person name="Lipzen A."/>
            <person name="Lombard V."/>
            <person name="Magnuson J."/>
            <person name="Maillard F."/>
            <person name="Murat C."/>
            <person name="Nolan M."/>
            <person name="Ohm R.A."/>
            <person name="Pangilinan J."/>
            <person name="Pereira M.F."/>
            <person name="Perotto S."/>
            <person name="Peter M."/>
            <person name="Pfister S."/>
            <person name="Riley R."/>
            <person name="Sitrit Y."/>
            <person name="Stielow J.B."/>
            <person name="Szollosi G."/>
            <person name="Zifcakova L."/>
            <person name="Stursova M."/>
            <person name="Spatafora J.W."/>
            <person name="Tedersoo L."/>
            <person name="Vaario L.M."/>
            <person name="Yamada A."/>
            <person name="Yan M."/>
            <person name="Wang P."/>
            <person name="Xu J."/>
            <person name="Bruns T."/>
            <person name="Baldrian P."/>
            <person name="Vilgalys R."/>
            <person name="Dunand C."/>
            <person name="Henrissat B."/>
            <person name="Grigoriev I.V."/>
            <person name="Hibbett D."/>
            <person name="Nagy L.G."/>
            <person name="Martin F.M."/>
        </authorList>
    </citation>
    <scope>NUCLEOTIDE SEQUENCE</scope>
    <source>
        <strain evidence="2">UH-Tt-Lm1</strain>
    </source>
</reference>
<evidence type="ECO:0000313" key="3">
    <source>
        <dbReference type="Proteomes" id="UP000736335"/>
    </source>
</evidence>
<feature type="region of interest" description="Disordered" evidence="1">
    <location>
        <begin position="46"/>
        <end position="73"/>
    </location>
</feature>
<feature type="compositionally biased region" description="Low complexity" evidence="1">
    <location>
        <begin position="408"/>
        <end position="426"/>
    </location>
</feature>
<feature type="compositionally biased region" description="Polar residues" evidence="1">
    <location>
        <begin position="196"/>
        <end position="205"/>
    </location>
</feature>
<dbReference type="EMBL" id="WIUZ02000005">
    <property type="protein sequence ID" value="KAF9786873.1"/>
    <property type="molecule type" value="Genomic_DNA"/>
</dbReference>
<dbReference type="Pfam" id="PF08737">
    <property type="entry name" value="Rgp1"/>
    <property type="match status" value="1"/>
</dbReference>
<dbReference type="InterPro" id="IPR014848">
    <property type="entry name" value="Rgp1"/>
</dbReference>
<feature type="compositionally biased region" description="Polar residues" evidence="1">
    <location>
        <begin position="427"/>
        <end position="436"/>
    </location>
</feature>
<gene>
    <name evidence="2" type="ORF">BJ322DRAFT_1002845</name>
</gene>
<sequence length="897" mass="96363">MSHDADSPIRVVVTPSQSSCFAGETMSITISFTNTNTAQEASSRAITRSHKRSAHSISAVPLAQPPTSPRSPRTVLPVILTRKPGESGVIERKGLIGRSDSNSRRTRNPNRSLSLDITFKGDGEVSPQPESSSSSSKTPVHVQRALGVTTAPTSPRISSPLARSASLPISSKHPHARKQSVIDGQLPPPHDISVPATPSNLSFSLSLDPISESSPGSGPPTPWPTSAPPVSGTVPGFGLQERQADLRAGDHLPRRVPLRSSTSDGLGRGPPPPVRDPQLFPVPKTASAATNNAPQNDREIILYSYVQFIGSLAITPVAGTADPLQENALNSLRSSLLKRSIIGGGSMDIAAMMDPSKRRMTPVTRTRSHTRTSSFSSGLFSLLSAPTSLLGSLSAAPAMTSSVSQQWAPSHRPSSSFSLPASRSAPTLSTSSMTTGFNGGLGLQRTPSEELYDPEVPLPTYQVQPTLLAVDISLSPGESRSYTYSLSLPKNLPPTFKGRTFRFSYEFAIGVCRAGASPGNSSANHSRVMKIPVRVYNHVNVMDPPSPYDLLWPVQCARSIHQMAKPAIVEGPRAPMNPFQPKPLSSSKIEGSMSSVREYARFLLTTSPSPDRDDLDVDAAREREAGGLTGCREAVEILTRNPRKLSFDVNKDGVKVAVLTFTKSAYRLGETVICIVDVNERVGRSRVLKLSAKLESHETLPVSLASHSNTRPLRRTHAEHHSSLVSSTLRATFALDIPPDASPAFQIEVQGEPGYLEPPIPVGPGGLEWKVRLYLLVAVASDQSRRELKTLVRDGPSGEWGISWRGAPSIAPLEQINDATAVSSPSGLRSWTSYLASPFTGTGSERYFEEDELDEGDEREADEEWSAVKVETVECEVPIKVWPGNTAFKASDVVFNV</sequence>
<proteinExistence type="predicted"/>
<protein>
    <submittedName>
        <fullName evidence="2">Rgp1-domain-containing protein</fullName>
    </submittedName>
</protein>
<feature type="region of interest" description="Disordered" evidence="1">
    <location>
        <begin position="404"/>
        <end position="446"/>
    </location>
</feature>
<organism evidence="2 3">
    <name type="scientific">Thelephora terrestris</name>
    <dbReference type="NCBI Taxonomy" id="56493"/>
    <lineage>
        <taxon>Eukaryota</taxon>
        <taxon>Fungi</taxon>
        <taxon>Dikarya</taxon>
        <taxon>Basidiomycota</taxon>
        <taxon>Agaricomycotina</taxon>
        <taxon>Agaricomycetes</taxon>
        <taxon>Thelephorales</taxon>
        <taxon>Thelephoraceae</taxon>
        <taxon>Thelephora</taxon>
    </lineage>
</organism>
<feature type="compositionally biased region" description="Basic and acidic residues" evidence="1">
    <location>
        <begin position="242"/>
        <end position="253"/>
    </location>
</feature>
<comment type="caution">
    <text evidence="2">The sequence shown here is derived from an EMBL/GenBank/DDBJ whole genome shotgun (WGS) entry which is preliminary data.</text>
</comment>
<accession>A0A9P6HHG2</accession>
<name>A0A9P6HHG2_9AGAM</name>
<keyword evidence="3" id="KW-1185">Reference proteome</keyword>
<dbReference type="OrthoDB" id="1918at2759"/>
<feature type="compositionally biased region" description="Pro residues" evidence="1">
    <location>
        <begin position="217"/>
        <end position="227"/>
    </location>
</feature>
<dbReference type="AlphaFoldDB" id="A0A9P6HHG2"/>
<reference evidence="2" key="2">
    <citation type="submission" date="2020-11" db="EMBL/GenBank/DDBJ databases">
        <authorList>
            <consortium name="DOE Joint Genome Institute"/>
            <person name="Kuo A."/>
            <person name="Miyauchi S."/>
            <person name="Kiss E."/>
            <person name="Drula E."/>
            <person name="Kohler A."/>
            <person name="Sanchez-Garcia M."/>
            <person name="Andreopoulos B."/>
            <person name="Barry K.W."/>
            <person name="Bonito G."/>
            <person name="Buee M."/>
            <person name="Carver A."/>
            <person name="Chen C."/>
            <person name="Cichocki N."/>
            <person name="Clum A."/>
            <person name="Culley D."/>
            <person name="Crous P.W."/>
            <person name="Fauchery L."/>
            <person name="Girlanda M."/>
            <person name="Hayes R."/>
            <person name="Keri Z."/>
            <person name="Labutti K."/>
            <person name="Lipzen A."/>
            <person name="Lombard V."/>
            <person name="Magnuson J."/>
            <person name="Maillard F."/>
            <person name="Morin E."/>
            <person name="Murat C."/>
            <person name="Nolan M."/>
            <person name="Ohm R."/>
            <person name="Pangilinan J."/>
            <person name="Pereira M."/>
            <person name="Perotto S."/>
            <person name="Peter M."/>
            <person name="Riley R."/>
            <person name="Sitrit Y."/>
            <person name="Stielow B."/>
            <person name="Szollosi G."/>
            <person name="Zifcakova L."/>
            <person name="Stursova M."/>
            <person name="Spatafora J.W."/>
            <person name="Tedersoo L."/>
            <person name="Vaario L.-M."/>
            <person name="Yamada A."/>
            <person name="Yan M."/>
            <person name="Wang P."/>
            <person name="Xu J."/>
            <person name="Bruns T."/>
            <person name="Baldrian P."/>
            <person name="Vilgalys R."/>
            <person name="Henrissat B."/>
            <person name="Grigoriev I.V."/>
            <person name="Hibbett D."/>
            <person name="Nagy L.G."/>
            <person name="Martin F.M."/>
        </authorList>
    </citation>
    <scope>NUCLEOTIDE SEQUENCE</scope>
    <source>
        <strain evidence="2">UH-Tt-Lm1</strain>
    </source>
</reference>
<feature type="region of interest" description="Disordered" evidence="1">
    <location>
        <begin position="90"/>
        <end position="292"/>
    </location>
</feature>